<protein>
    <submittedName>
        <fullName evidence="2">Uncharacterized protein</fullName>
    </submittedName>
</protein>
<dbReference type="Gene3D" id="3.60.70.12">
    <property type="entry name" value="L-amino peptidase D-ALA esterase/amidase"/>
    <property type="match status" value="1"/>
</dbReference>
<gene>
    <name evidence="2" type="ORF">SE18_18525</name>
</gene>
<comment type="caution">
    <text evidence="2">The sequence shown here is derived from an EMBL/GenBank/DDBJ whole genome shotgun (WGS) entry which is preliminary data.</text>
</comment>
<sequence length="257" mass="26929">MAYRLLNEGSITTPAGFRVTGIHCGLKTTSRDRDLGLLISKTGCTATGHFGATSGITGAWTTANLRRNAEDVRAVLLLTGVDGGRGASAVHNCHELANLLAEEAWIKPEQVVLLAAGAAGQFDMDLLRRGVPRGLDELDSKGGRRLALALAQEPHPTAQAAVEVEASDGTSANIGGLASSGDAPRWLITTNAKLSTRLLNRAMLQLLEDYPDLDQAAVLILANPSASLAPTSSNQAAYGEWYAGLAGLIAHLSEQIR</sequence>
<evidence type="ECO:0000313" key="3">
    <source>
        <dbReference type="Proteomes" id="UP000050277"/>
    </source>
</evidence>
<keyword evidence="3" id="KW-1185">Reference proteome</keyword>
<organism evidence="2 3">
    <name type="scientific">Herpetosiphon geysericola</name>
    <dbReference type="NCBI Taxonomy" id="70996"/>
    <lineage>
        <taxon>Bacteria</taxon>
        <taxon>Bacillati</taxon>
        <taxon>Chloroflexota</taxon>
        <taxon>Chloroflexia</taxon>
        <taxon>Herpetosiphonales</taxon>
        <taxon>Herpetosiphonaceae</taxon>
        <taxon>Herpetosiphon</taxon>
    </lineage>
</organism>
<evidence type="ECO:0000313" key="2">
    <source>
        <dbReference type="EMBL" id="KPL85603.1"/>
    </source>
</evidence>
<evidence type="ECO:0000256" key="1">
    <source>
        <dbReference type="ARBA" id="ARBA00011475"/>
    </source>
</evidence>
<name>A0A0P6Y153_9CHLR</name>
<dbReference type="AlphaFoldDB" id="A0A0P6Y153"/>
<dbReference type="RefSeq" id="WP_054535927.1">
    <property type="nucleotide sequence ID" value="NZ_LGKP01000025.1"/>
</dbReference>
<dbReference type="EMBL" id="LGKP01000025">
    <property type="protein sequence ID" value="KPL85603.1"/>
    <property type="molecule type" value="Genomic_DNA"/>
</dbReference>
<dbReference type="Proteomes" id="UP000050277">
    <property type="component" value="Unassembled WGS sequence"/>
</dbReference>
<dbReference type="SUPFAM" id="SSF56266">
    <property type="entry name" value="DmpA/ArgJ-like"/>
    <property type="match status" value="1"/>
</dbReference>
<reference evidence="2 3" key="1">
    <citation type="submission" date="2015-07" db="EMBL/GenBank/DDBJ databases">
        <title>Whole genome sequence of Herpetosiphon geysericola DSM 7119.</title>
        <authorList>
            <person name="Hemp J."/>
            <person name="Ward L.M."/>
            <person name="Pace L.A."/>
            <person name="Fischer W.W."/>
        </authorList>
    </citation>
    <scope>NUCLEOTIDE SEQUENCE [LARGE SCALE GENOMIC DNA]</scope>
    <source>
        <strain evidence="2 3">DSM 7119</strain>
    </source>
</reference>
<accession>A0A0P6Y153</accession>
<dbReference type="Pfam" id="PF01960">
    <property type="entry name" value="ArgJ"/>
    <property type="match status" value="1"/>
</dbReference>
<dbReference type="GO" id="GO:0004358">
    <property type="term" value="F:L-glutamate N-acetyltransferase activity, acting on acetyl-L-ornithine as donor"/>
    <property type="evidence" value="ECO:0007669"/>
    <property type="project" value="InterPro"/>
</dbReference>
<dbReference type="STRING" id="70996.SE18_18525"/>
<comment type="subunit">
    <text evidence="1">Heterotetramer of two alpha and two beta chains.</text>
</comment>
<dbReference type="GO" id="GO:0006526">
    <property type="term" value="P:L-arginine biosynthetic process"/>
    <property type="evidence" value="ECO:0007669"/>
    <property type="project" value="InterPro"/>
</dbReference>
<proteinExistence type="predicted"/>
<dbReference type="InterPro" id="IPR002813">
    <property type="entry name" value="Arg_biosynth_ArgJ"/>
</dbReference>
<dbReference type="OrthoDB" id="9804242at2"/>
<dbReference type="InterPro" id="IPR016117">
    <property type="entry name" value="ArgJ-like_dom_sf"/>
</dbReference>